<protein>
    <recommendedName>
        <fullName evidence="1">DNA-directed DNA polymerase</fullName>
        <ecNumber evidence="1">2.7.7.7</ecNumber>
    </recommendedName>
</protein>
<keyword evidence="5" id="KW-0235">DNA replication</keyword>
<name>A0A481Z4U2_9VIRU</name>
<evidence type="ECO:0000256" key="5">
    <source>
        <dbReference type="ARBA" id="ARBA00022705"/>
    </source>
</evidence>
<evidence type="ECO:0000256" key="8">
    <source>
        <dbReference type="ARBA" id="ARBA00023204"/>
    </source>
</evidence>
<keyword evidence="8" id="KW-0234">DNA repair</keyword>
<dbReference type="SMART" id="SM00483">
    <property type="entry name" value="POLXc"/>
    <property type="match status" value="1"/>
</dbReference>
<dbReference type="Gene3D" id="1.10.150.20">
    <property type="entry name" value="5' to 3' exonuclease, C-terminal subdomain"/>
    <property type="match status" value="1"/>
</dbReference>
<sequence>MDIRKCIKSSSQGGLSRKEINEYAEKIGINFNNFRKKDDLCDEIIRIEKIKELEVIKEIKNNELIIKTLNKLSSFYKKSGDKFRSIAFSKAENLISKLNFNIEFIEQIKNIPNIGEGILKRIDEILKTGKLKELEQFGEDFDFTTILGFGPTHQRNLIDIGVKNIEDLKDAISKKKFIPTILQNAGIKYLEDFKIKIPRSEIFDIGGLIIKEAKKINPFIIIEIVGSYRRKKENSRDIDILISHKENVNILEELINNLMNIELIKEKLSLGKIKFMGIYFSNYMNKDLKPIARKIDIRFIPYESYHSALLHSTGPVDFNIKIRNIAITKNLSLSEFGLLDKKSNIKYFIESEKNIFDILELTYLSPKDRENVIILK</sequence>
<keyword evidence="4" id="KW-0548">Nucleotidyltransferase</keyword>
<evidence type="ECO:0000256" key="7">
    <source>
        <dbReference type="ARBA" id="ARBA00022932"/>
    </source>
</evidence>
<dbReference type="InterPro" id="IPR002008">
    <property type="entry name" value="DNA_pol_X_beta-like"/>
</dbReference>
<keyword evidence="6" id="KW-0227">DNA damage</keyword>
<dbReference type="GO" id="GO:0006303">
    <property type="term" value="P:double-strand break repair via nonhomologous end joining"/>
    <property type="evidence" value="ECO:0007669"/>
    <property type="project" value="TreeGrafter"/>
</dbReference>
<dbReference type="GO" id="GO:0003887">
    <property type="term" value="F:DNA-directed DNA polymerase activity"/>
    <property type="evidence" value="ECO:0007669"/>
    <property type="project" value="UniProtKB-KW"/>
</dbReference>
<reference evidence="11" key="1">
    <citation type="journal article" date="2019" name="MBio">
        <title>Virus Genomes from Deep Sea Sediments Expand the Ocean Megavirome and Support Independent Origins of Viral Gigantism.</title>
        <authorList>
            <person name="Backstrom D."/>
            <person name="Yutin N."/>
            <person name="Jorgensen S.L."/>
            <person name="Dharamshi J."/>
            <person name="Homa F."/>
            <person name="Zaremba-Niedwiedzka K."/>
            <person name="Spang A."/>
            <person name="Wolf Y.I."/>
            <person name="Koonin E.V."/>
            <person name="Ettema T.J."/>
        </authorList>
    </citation>
    <scope>NUCLEOTIDE SEQUENCE</scope>
</reference>
<dbReference type="EMBL" id="MK500495">
    <property type="protein sequence ID" value="QBK90626.1"/>
    <property type="molecule type" value="Genomic_DNA"/>
</dbReference>
<dbReference type="EC" id="2.7.7.7" evidence="1"/>
<evidence type="ECO:0000313" key="11">
    <source>
        <dbReference type="EMBL" id="QBK90626.1"/>
    </source>
</evidence>
<evidence type="ECO:0000256" key="2">
    <source>
        <dbReference type="ARBA" id="ARBA00022634"/>
    </source>
</evidence>
<evidence type="ECO:0000256" key="9">
    <source>
        <dbReference type="ARBA" id="ARBA00049244"/>
    </source>
</evidence>
<dbReference type="SUPFAM" id="SSF81301">
    <property type="entry name" value="Nucleotidyltransferase"/>
    <property type="match status" value="1"/>
</dbReference>
<dbReference type="Pfam" id="PF14791">
    <property type="entry name" value="DNA_pol_B_thumb"/>
    <property type="match status" value="1"/>
</dbReference>
<dbReference type="Pfam" id="PF14792">
    <property type="entry name" value="DNA_pol_B_palm"/>
    <property type="match status" value="1"/>
</dbReference>
<dbReference type="Pfam" id="PF14716">
    <property type="entry name" value="HHH_8"/>
    <property type="match status" value="1"/>
</dbReference>
<comment type="catalytic activity">
    <reaction evidence="9">
        <text>DNA(n) + a 2'-deoxyribonucleoside 5'-triphosphate = DNA(n+1) + diphosphate</text>
        <dbReference type="Rhea" id="RHEA:22508"/>
        <dbReference type="Rhea" id="RHEA-COMP:17339"/>
        <dbReference type="Rhea" id="RHEA-COMP:17340"/>
        <dbReference type="ChEBI" id="CHEBI:33019"/>
        <dbReference type="ChEBI" id="CHEBI:61560"/>
        <dbReference type="ChEBI" id="CHEBI:173112"/>
        <dbReference type="EC" id="2.7.7.7"/>
    </reaction>
</comment>
<dbReference type="GO" id="GO:0003677">
    <property type="term" value="F:DNA binding"/>
    <property type="evidence" value="ECO:0007669"/>
    <property type="project" value="InterPro"/>
</dbReference>
<dbReference type="InterPro" id="IPR010996">
    <property type="entry name" value="HHH_MUS81"/>
</dbReference>
<dbReference type="InterPro" id="IPR002054">
    <property type="entry name" value="DNA-dir_DNA_pol_X"/>
</dbReference>
<proteinExistence type="predicted"/>
<gene>
    <name evidence="11" type="ORF">LCPAC104_01230</name>
</gene>
<evidence type="ECO:0000256" key="4">
    <source>
        <dbReference type="ARBA" id="ARBA00022695"/>
    </source>
</evidence>
<feature type="domain" description="DNA-directed DNA polymerase X" evidence="10">
    <location>
        <begin position="59"/>
        <end position="370"/>
    </location>
</feature>
<dbReference type="Gene3D" id="3.30.460.10">
    <property type="entry name" value="Beta Polymerase, domain 2"/>
    <property type="match status" value="1"/>
</dbReference>
<accession>A0A481Z4U2</accession>
<dbReference type="InterPro" id="IPR022312">
    <property type="entry name" value="DNA_pol_X"/>
</dbReference>
<dbReference type="PANTHER" id="PTHR11276">
    <property type="entry name" value="DNA POLYMERASE TYPE-X FAMILY MEMBER"/>
    <property type="match status" value="1"/>
</dbReference>
<dbReference type="PANTHER" id="PTHR11276:SF28">
    <property type="entry name" value="DNA POLYMERASE LAMBDA"/>
    <property type="match status" value="1"/>
</dbReference>
<dbReference type="InterPro" id="IPR037160">
    <property type="entry name" value="DNA_Pol_thumb_sf"/>
</dbReference>
<dbReference type="PRINTS" id="PR00869">
    <property type="entry name" value="DNAPOLX"/>
</dbReference>
<keyword evidence="2" id="KW-0237">DNA synthesis</keyword>
<keyword evidence="7" id="KW-0239">DNA-directed DNA polymerase</keyword>
<evidence type="ECO:0000256" key="1">
    <source>
        <dbReference type="ARBA" id="ARBA00012417"/>
    </source>
</evidence>
<dbReference type="InterPro" id="IPR028207">
    <property type="entry name" value="DNA_pol_B_palm_palm"/>
</dbReference>
<dbReference type="CDD" id="cd00141">
    <property type="entry name" value="NT_POLXc"/>
    <property type="match status" value="1"/>
</dbReference>
<dbReference type="InterPro" id="IPR027421">
    <property type="entry name" value="DNA_pol_lamdba_lyase_dom_sf"/>
</dbReference>
<dbReference type="InterPro" id="IPR029398">
    <property type="entry name" value="PolB_thumb"/>
</dbReference>
<dbReference type="SUPFAM" id="SSF81585">
    <property type="entry name" value="PsbU/PolX domain-like"/>
    <property type="match status" value="1"/>
</dbReference>
<evidence type="ECO:0000259" key="10">
    <source>
        <dbReference type="SMART" id="SM00483"/>
    </source>
</evidence>
<keyword evidence="3" id="KW-0808">Transferase</keyword>
<dbReference type="Gene3D" id="3.30.210.10">
    <property type="entry name" value="DNA polymerase, thumb domain"/>
    <property type="match status" value="1"/>
</dbReference>
<evidence type="ECO:0000256" key="6">
    <source>
        <dbReference type="ARBA" id="ARBA00022763"/>
    </source>
</evidence>
<dbReference type="PRINTS" id="PR00870">
    <property type="entry name" value="DNAPOLXBETA"/>
</dbReference>
<evidence type="ECO:0000256" key="3">
    <source>
        <dbReference type="ARBA" id="ARBA00022679"/>
    </source>
</evidence>
<dbReference type="InterPro" id="IPR043519">
    <property type="entry name" value="NT_sf"/>
</dbReference>
<organism evidence="11">
    <name type="scientific">Pithovirus LCPAC104</name>
    <dbReference type="NCBI Taxonomy" id="2506589"/>
    <lineage>
        <taxon>Viruses</taxon>
        <taxon>Pithoviruses</taxon>
    </lineage>
</organism>
<dbReference type="Gene3D" id="1.10.150.110">
    <property type="entry name" value="DNA polymerase beta, N-terminal domain-like"/>
    <property type="match status" value="1"/>
</dbReference>
<dbReference type="SUPFAM" id="SSF47802">
    <property type="entry name" value="DNA polymerase beta, N-terminal domain-like"/>
    <property type="match status" value="1"/>
</dbReference>